<dbReference type="Proteomes" id="UP000287502">
    <property type="component" value="Chromosome"/>
</dbReference>
<dbReference type="Pfam" id="PF02811">
    <property type="entry name" value="PHP"/>
    <property type="match status" value="1"/>
</dbReference>
<dbReference type="EMBL" id="CP035108">
    <property type="protein sequence ID" value="QAR34474.1"/>
    <property type="molecule type" value="Genomic_DNA"/>
</dbReference>
<dbReference type="PANTHER" id="PTHR36928:SF1">
    <property type="entry name" value="PHOSPHATASE YCDX-RELATED"/>
    <property type="match status" value="1"/>
</dbReference>
<dbReference type="PANTHER" id="PTHR36928">
    <property type="entry name" value="PHOSPHATASE YCDX-RELATED"/>
    <property type="match status" value="1"/>
</dbReference>
<dbReference type="InterPro" id="IPR003141">
    <property type="entry name" value="Pol/His_phosphatase_N"/>
</dbReference>
<dbReference type="SMART" id="SM00481">
    <property type="entry name" value="POLIIIAc"/>
    <property type="match status" value="1"/>
</dbReference>
<dbReference type="InterPro" id="IPR004013">
    <property type="entry name" value="PHP_dom"/>
</dbReference>
<proteinExistence type="predicted"/>
<reference evidence="2 3" key="1">
    <citation type="submission" date="2019-01" db="EMBL/GenBank/DDBJ databases">
        <title>Geovibrio thiophilus DSM 11263, complete genome.</title>
        <authorList>
            <person name="Spring S."/>
            <person name="Bunk B."/>
            <person name="Sproer C."/>
        </authorList>
    </citation>
    <scope>NUCLEOTIDE SEQUENCE [LARGE SCALE GENOMIC DNA]</scope>
    <source>
        <strain evidence="2 3">DSM 11263</strain>
    </source>
</reference>
<dbReference type="OrthoDB" id="9808747at2"/>
<evidence type="ECO:0000259" key="1">
    <source>
        <dbReference type="SMART" id="SM00481"/>
    </source>
</evidence>
<dbReference type="KEGG" id="gtl:EP073_06545"/>
<dbReference type="InterPro" id="IPR050243">
    <property type="entry name" value="PHP_phosphatase"/>
</dbReference>
<evidence type="ECO:0000313" key="3">
    <source>
        <dbReference type="Proteomes" id="UP000287502"/>
    </source>
</evidence>
<protein>
    <submittedName>
        <fullName evidence="2">Histidinol phosphate phosphatase domain-containing protein</fullName>
    </submittedName>
</protein>
<organism evidence="2 3">
    <name type="scientific">Geovibrio thiophilus</name>
    <dbReference type="NCBI Taxonomy" id="139438"/>
    <lineage>
        <taxon>Bacteria</taxon>
        <taxon>Pseudomonadati</taxon>
        <taxon>Deferribacterota</taxon>
        <taxon>Deferribacteres</taxon>
        <taxon>Deferribacterales</taxon>
        <taxon>Geovibrionaceae</taxon>
        <taxon>Geovibrio</taxon>
    </lineage>
</organism>
<sequence>MYDLHTHTVFSDGVLVPAESARRADKAGYGGMAFTDHADDSNLLLVLENLLRFKERFNRESPEFKVLAGVELTHVLPSSVARLVDEARRFGADLVIVHGETLTEPVAEGTNKAAIEAGADILAHPGLISAELCRLAAEKGVHLEITTRKGHSLSNGYVAKTALENGASLIINNDFHAPGDAVSAEQAEKILLGAGLSSLQAAEVFENNKKLFLKKLGG</sequence>
<name>A0A410K240_9BACT</name>
<dbReference type="GO" id="GO:0042578">
    <property type="term" value="F:phosphoric ester hydrolase activity"/>
    <property type="evidence" value="ECO:0007669"/>
    <property type="project" value="TreeGrafter"/>
</dbReference>
<dbReference type="InterPro" id="IPR016195">
    <property type="entry name" value="Pol/histidinol_Pase-like"/>
</dbReference>
<dbReference type="Gene3D" id="3.20.20.140">
    <property type="entry name" value="Metal-dependent hydrolases"/>
    <property type="match status" value="1"/>
</dbReference>
<dbReference type="RefSeq" id="WP_128467779.1">
    <property type="nucleotide sequence ID" value="NZ_CP035108.1"/>
</dbReference>
<feature type="domain" description="Polymerase/histidinol phosphatase N-terminal" evidence="1">
    <location>
        <begin position="2"/>
        <end position="76"/>
    </location>
</feature>
<dbReference type="GO" id="GO:0008270">
    <property type="term" value="F:zinc ion binding"/>
    <property type="evidence" value="ECO:0007669"/>
    <property type="project" value="TreeGrafter"/>
</dbReference>
<evidence type="ECO:0000313" key="2">
    <source>
        <dbReference type="EMBL" id="QAR34474.1"/>
    </source>
</evidence>
<dbReference type="CDD" id="cd07432">
    <property type="entry name" value="PHP_HisPPase"/>
    <property type="match status" value="1"/>
</dbReference>
<dbReference type="SUPFAM" id="SSF89550">
    <property type="entry name" value="PHP domain-like"/>
    <property type="match status" value="1"/>
</dbReference>
<keyword evidence="3" id="KW-1185">Reference proteome</keyword>
<dbReference type="NCBIfam" id="NF004981">
    <property type="entry name" value="PRK06361.1"/>
    <property type="match status" value="1"/>
</dbReference>
<accession>A0A410K240</accession>
<dbReference type="AlphaFoldDB" id="A0A410K240"/>
<dbReference type="GO" id="GO:0005829">
    <property type="term" value="C:cytosol"/>
    <property type="evidence" value="ECO:0007669"/>
    <property type="project" value="TreeGrafter"/>
</dbReference>
<gene>
    <name evidence="2" type="ORF">EP073_06545</name>
</gene>